<evidence type="ECO:0000313" key="4">
    <source>
        <dbReference type="EMBL" id="GEL94397.1"/>
    </source>
</evidence>
<keyword evidence="2" id="KW-0808">Transferase</keyword>
<dbReference type="Gene3D" id="2.115.10.20">
    <property type="entry name" value="Glycosyl hydrolase domain, family 43"/>
    <property type="match status" value="1"/>
</dbReference>
<evidence type="ECO:0000313" key="5">
    <source>
        <dbReference type="Proteomes" id="UP000321720"/>
    </source>
</evidence>
<dbReference type="InterPro" id="IPR007184">
    <property type="entry name" value="Mannoside_phosphorylase"/>
</dbReference>
<keyword evidence="5" id="KW-1185">Reference proteome</keyword>
<reference evidence="4 5" key="1">
    <citation type="submission" date="2019-07" db="EMBL/GenBank/DDBJ databases">
        <title>Whole genome shotgun sequence of Cellulomonas composti NBRC 100758.</title>
        <authorList>
            <person name="Hosoyama A."/>
            <person name="Uohara A."/>
            <person name="Ohji S."/>
            <person name="Ichikawa N."/>
        </authorList>
    </citation>
    <scope>NUCLEOTIDE SEQUENCE [LARGE SCALE GENOMIC DNA]</scope>
    <source>
        <strain evidence="4 5">NBRC 100758</strain>
    </source>
</reference>
<keyword evidence="1" id="KW-0328">Glycosyltransferase</keyword>
<dbReference type="Pfam" id="PF04041">
    <property type="entry name" value="Glyco_hydro_130"/>
    <property type="match status" value="1"/>
</dbReference>
<accession>A0A511J8S4</accession>
<dbReference type="EMBL" id="BJWG01000003">
    <property type="protein sequence ID" value="GEL94397.1"/>
    <property type="molecule type" value="Genomic_DNA"/>
</dbReference>
<dbReference type="PANTHER" id="PTHR34106">
    <property type="entry name" value="GLYCOSIDASE"/>
    <property type="match status" value="1"/>
</dbReference>
<sequence>MTHPGDGGSGKPWVRRTAHVLRPDPDRVLARLFLPGQEMVTSGESRSAAVIARVLALADDEVERELLDLTTDFGHRHHDLEATWDQHFGLVRHRLPHAERLPAHRRRLVGAYFTQEYAVESTALFNPSMVAHPDQDGLPSGSTRFVMTVRAVGEGHVSSLELRTGTVDAAGAIELDAPPAHARVPVVTEPRFARAAFEHQLDEDPDGDRANADFVLDALGLEFGRAELDLAYGELRSQRLTRGSALRTIERFERIARRSYEVTFPPDSALRERILMPQGATESHGVEDVRMVRFEASDGPPTYLGTYTAYDGRDIAMQLLSTHDFAHLTSRPLSGPGARNKGLALFPRQIGGRYVALSRADRETNAITTSDDLLWWGPPAVVQRPERAWELVQLGNCGPPVETERGWLVLTHGVGPMRTYSIGALLLDLDDPTQVVGRLEHPLLTGTGQERSGYVPNVVYSCGAMRHGRSLVVPYGSSDTATRFAIVDLDPLLDTLCRRAAAVTRQDHARVAGGAS</sequence>
<comment type="caution">
    <text evidence="4">The sequence shown here is derived from an EMBL/GenBank/DDBJ whole genome shotgun (WGS) entry which is preliminary data.</text>
</comment>
<dbReference type="PANTHER" id="PTHR34106:SF4">
    <property type="entry name" value="BLL5143 PROTEIN"/>
    <property type="match status" value="1"/>
</dbReference>
<gene>
    <name evidence="4" type="ORF">CCO02nite_10550</name>
</gene>
<dbReference type="SUPFAM" id="SSF75005">
    <property type="entry name" value="Arabinanase/levansucrase/invertase"/>
    <property type="match status" value="1"/>
</dbReference>
<proteinExistence type="inferred from homology"/>
<dbReference type="GO" id="GO:0016757">
    <property type="term" value="F:glycosyltransferase activity"/>
    <property type="evidence" value="ECO:0007669"/>
    <property type="project" value="UniProtKB-KW"/>
</dbReference>
<dbReference type="CDD" id="cd18613">
    <property type="entry name" value="GH130"/>
    <property type="match status" value="1"/>
</dbReference>
<evidence type="ECO:0000256" key="1">
    <source>
        <dbReference type="ARBA" id="ARBA00022676"/>
    </source>
</evidence>
<dbReference type="Proteomes" id="UP000321720">
    <property type="component" value="Unassembled WGS sequence"/>
</dbReference>
<keyword evidence="4" id="KW-0378">Hydrolase</keyword>
<evidence type="ECO:0000256" key="3">
    <source>
        <dbReference type="ARBA" id="ARBA00024356"/>
    </source>
</evidence>
<keyword evidence="4" id="KW-0326">Glycosidase</keyword>
<dbReference type="AlphaFoldDB" id="A0A511J8S4"/>
<dbReference type="GO" id="GO:0016798">
    <property type="term" value="F:hydrolase activity, acting on glycosyl bonds"/>
    <property type="evidence" value="ECO:0007669"/>
    <property type="project" value="UniProtKB-KW"/>
</dbReference>
<protein>
    <submittedName>
        <fullName evidence="4">Glycosidase</fullName>
    </submittedName>
</protein>
<dbReference type="RefSeq" id="WP_246117357.1">
    <property type="nucleotide sequence ID" value="NZ_BJWG01000003.1"/>
</dbReference>
<dbReference type="InterPro" id="IPR023296">
    <property type="entry name" value="Glyco_hydro_beta-prop_sf"/>
</dbReference>
<name>A0A511J8S4_9CELL</name>
<comment type="similarity">
    <text evidence="3">Belongs to the glycosyl hydrolase 130 family.</text>
</comment>
<evidence type="ECO:0000256" key="2">
    <source>
        <dbReference type="ARBA" id="ARBA00022679"/>
    </source>
</evidence>
<organism evidence="4 5">
    <name type="scientific">Cellulomonas composti</name>
    <dbReference type="NCBI Taxonomy" id="266130"/>
    <lineage>
        <taxon>Bacteria</taxon>
        <taxon>Bacillati</taxon>
        <taxon>Actinomycetota</taxon>
        <taxon>Actinomycetes</taxon>
        <taxon>Micrococcales</taxon>
        <taxon>Cellulomonadaceae</taxon>
        <taxon>Cellulomonas</taxon>
    </lineage>
</organism>